<dbReference type="Gene3D" id="2.60.120.1440">
    <property type="match status" value="1"/>
</dbReference>
<evidence type="ECO:0000313" key="3">
    <source>
        <dbReference type="EMBL" id="VFR33342.1"/>
    </source>
</evidence>
<proteinExistence type="predicted"/>
<dbReference type="PIRSF" id="PIRSF018266">
    <property type="entry name" value="FecR"/>
    <property type="match status" value="1"/>
</dbReference>
<reference evidence="4" key="1">
    <citation type="submission" date="2019-03" db="EMBL/GenBank/DDBJ databases">
        <authorList>
            <person name="Danneels B."/>
        </authorList>
    </citation>
    <scope>NUCLEOTIDE SEQUENCE</scope>
</reference>
<dbReference type="PANTHER" id="PTHR30273">
    <property type="entry name" value="PERIPLASMIC SIGNAL SENSOR AND SIGMA FACTOR ACTIVATOR FECR-RELATED"/>
    <property type="match status" value="1"/>
</dbReference>
<dbReference type="EMBL" id="CAADIH010000037">
    <property type="protein sequence ID" value="VFR51108.1"/>
    <property type="molecule type" value="Genomic_DNA"/>
</dbReference>
<sequence length="324" mass="35742">MNAGSADWHRALREAADWYVCLNEAPANGPERDAWSQWLRSGPLHAAAWDKVDAVGRRFAGLREQDEPLAVAAGLRQAARPCRRRSLRTLAGLLAAGAAGWMGWRQPAVQDQLFAWQAELRTGVGEIRDTRLSDGSRLWMNTASAADFAVDAAWRRLTLHQGEIMVQTAQDAERPFVVDTRHGSLRALGTLFLVRRQPASVHLAVLEGAVEVRLAGTGDRRVVAHGEQVDFSREHYEDVAALDAAQAAWRTGRLTVDDMPLANFLAQLSRYRPGHLAAHPDVAGLRVMGSYPVPDTDAALTLLSEVLPVRVHRSVPWWVTVEPR</sequence>
<dbReference type="PANTHER" id="PTHR30273:SF2">
    <property type="entry name" value="PROTEIN FECR"/>
    <property type="match status" value="1"/>
</dbReference>
<evidence type="ECO:0000313" key="4">
    <source>
        <dbReference type="EMBL" id="VFR51108.1"/>
    </source>
</evidence>
<name>A0A484RLP9_9ZZZZ</name>
<protein>
    <submittedName>
        <fullName evidence="4">Fe2+-dicitrate sensor, membrane component</fullName>
    </submittedName>
</protein>
<accession>A0A484RLP9</accession>
<dbReference type="InterPro" id="IPR032623">
    <property type="entry name" value="FecR_N"/>
</dbReference>
<organism evidence="4">
    <name type="scientific">plant metagenome</name>
    <dbReference type="NCBI Taxonomy" id="1297885"/>
    <lineage>
        <taxon>unclassified sequences</taxon>
        <taxon>metagenomes</taxon>
        <taxon>organismal metagenomes</taxon>
    </lineage>
</organism>
<gene>
    <name evidence="3" type="ORF">BER1_3839</name>
    <name evidence="4" type="ORF">BER2_3808</name>
</gene>
<feature type="domain" description="FecR protein" evidence="1">
    <location>
        <begin position="119"/>
        <end position="211"/>
    </location>
</feature>
<dbReference type="InterPro" id="IPR006860">
    <property type="entry name" value="FecR"/>
</dbReference>
<feature type="domain" description="FecR N-terminal" evidence="2">
    <location>
        <begin position="13"/>
        <end position="54"/>
    </location>
</feature>
<evidence type="ECO:0000259" key="1">
    <source>
        <dbReference type="Pfam" id="PF04773"/>
    </source>
</evidence>
<dbReference type="Pfam" id="PF04773">
    <property type="entry name" value="FecR"/>
    <property type="match status" value="1"/>
</dbReference>
<dbReference type="InterPro" id="IPR012373">
    <property type="entry name" value="Ferrdict_sens_TM"/>
</dbReference>
<dbReference type="GO" id="GO:0016989">
    <property type="term" value="F:sigma factor antagonist activity"/>
    <property type="evidence" value="ECO:0007669"/>
    <property type="project" value="TreeGrafter"/>
</dbReference>
<evidence type="ECO:0000259" key="2">
    <source>
        <dbReference type="Pfam" id="PF16220"/>
    </source>
</evidence>
<dbReference type="EMBL" id="CAADIE010000002">
    <property type="protein sequence ID" value="VFR33342.1"/>
    <property type="molecule type" value="Genomic_DNA"/>
</dbReference>
<dbReference type="Pfam" id="PF16220">
    <property type="entry name" value="DUF4880"/>
    <property type="match status" value="1"/>
</dbReference>
<dbReference type="AlphaFoldDB" id="A0A484RLP9"/>